<reference evidence="3" key="1">
    <citation type="submission" date="2015-03" db="EMBL/GenBank/DDBJ databases">
        <authorList>
            <person name="Urmite Genomes"/>
        </authorList>
    </citation>
    <scope>NUCLEOTIDE SEQUENCE [LARGE SCALE GENOMIC DNA]</scope>
    <source>
        <strain evidence="3">CSUR P1344</strain>
    </source>
</reference>
<keyword evidence="3" id="KW-1185">Reference proteome</keyword>
<protein>
    <submittedName>
        <fullName evidence="2">Uncharacterized protein</fullName>
    </submittedName>
</protein>
<evidence type="ECO:0000313" key="3">
    <source>
        <dbReference type="Proteomes" id="UP000199601"/>
    </source>
</evidence>
<evidence type="ECO:0000256" key="1">
    <source>
        <dbReference type="SAM" id="MobiDB-lite"/>
    </source>
</evidence>
<organism evidence="2 3">
    <name type="scientific">Mycobacterium europaeum</name>
    <dbReference type="NCBI Taxonomy" id="761804"/>
    <lineage>
        <taxon>Bacteria</taxon>
        <taxon>Bacillati</taxon>
        <taxon>Actinomycetota</taxon>
        <taxon>Actinomycetes</taxon>
        <taxon>Mycobacteriales</taxon>
        <taxon>Mycobacteriaceae</taxon>
        <taxon>Mycobacterium</taxon>
        <taxon>Mycobacterium simiae complex</taxon>
    </lineage>
</organism>
<feature type="region of interest" description="Disordered" evidence="1">
    <location>
        <begin position="1"/>
        <end position="23"/>
    </location>
</feature>
<evidence type="ECO:0000313" key="2">
    <source>
        <dbReference type="EMBL" id="CQD02000.1"/>
    </source>
</evidence>
<dbReference type="EMBL" id="CTEC01000001">
    <property type="protein sequence ID" value="CQD02000.1"/>
    <property type="molecule type" value="Genomic_DNA"/>
</dbReference>
<gene>
    <name evidence="2" type="ORF">BN000_00053</name>
</gene>
<name>A0A0U1CW24_9MYCO</name>
<dbReference type="RefSeq" id="WP_023900836.1">
    <property type="nucleotide sequence ID" value="NZ_CTEC01000001.1"/>
</dbReference>
<accession>A0A0U1CW24</accession>
<sequence>MGSSKSPDAGPGGRTRSGADPQCVIPGCTDPVGHSGDTCPDCLDDFGPYLRHSDAPALARQQIADRDDAVKLALALQHQVREINQTPAALRSRPA</sequence>
<proteinExistence type="predicted"/>
<dbReference type="Proteomes" id="UP000199601">
    <property type="component" value="Unassembled WGS sequence"/>
</dbReference>
<dbReference type="AlphaFoldDB" id="A0A0U1CW24"/>